<feature type="chain" id="PRO_5020864273" evidence="1">
    <location>
        <begin position="28"/>
        <end position="198"/>
    </location>
</feature>
<accession>A0A4R4AVI2</accession>
<dbReference type="RefSeq" id="WP_131935493.1">
    <property type="nucleotide sequence ID" value="NZ_SMDF01000057.1"/>
</dbReference>
<dbReference type="Proteomes" id="UP000295285">
    <property type="component" value="Unassembled WGS sequence"/>
</dbReference>
<evidence type="ECO:0000256" key="1">
    <source>
        <dbReference type="SAM" id="SignalP"/>
    </source>
</evidence>
<name>A0A4R4AVI2_BACTU</name>
<evidence type="ECO:0000313" key="2">
    <source>
        <dbReference type="EMBL" id="TCW43222.1"/>
    </source>
</evidence>
<dbReference type="AlphaFoldDB" id="A0A4R4AVI2"/>
<comment type="caution">
    <text evidence="2">The sequence shown here is derived from an EMBL/GenBank/DDBJ whole genome shotgun (WGS) entry which is preliminary data.</text>
</comment>
<feature type="signal peptide" evidence="1">
    <location>
        <begin position="1"/>
        <end position="27"/>
    </location>
</feature>
<gene>
    <name evidence="2" type="ORF">EC910_1565</name>
</gene>
<sequence length="198" mass="21824">MKKTVLVGSSLALLLGTGLAFNPTAHAAENDVKTASKVSYNDNVSKENRAIDISSLPQQNLDSLFQNGQAPFNPITSTDQPNYVHPTEGTFNWKYVTTTYGDNIFYNASYNFMINAAIAGLGGSVIAKLTNGFAAGVAGYVTSNLSIPKGKSLWWTVQKWQDQDAYNVYVKYNVKIYSDSGRTKLVDSYSEQFAERYR</sequence>
<reference evidence="2 3" key="1">
    <citation type="submission" date="2019-03" db="EMBL/GenBank/DDBJ databases">
        <title>Above-ground endophytic microbial communities from plants in different locations in the United States.</title>
        <authorList>
            <person name="Frank C."/>
        </authorList>
    </citation>
    <scope>NUCLEOTIDE SEQUENCE [LARGE SCALE GENOMIC DNA]</scope>
    <source>
        <strain evidence="2 3">LP_2_YM</strain>
    </source>
</reference>
<dbReference type="EMBL" id="SMDG01000056">
    <property type="protein sequence ID" value="TCW43222.1"/>
    <property type="molecule type" value="Genomic_DNA"/>
</dbReference>
<protein>
    <submittedName>
        <fullName evidence="2">Uncharacterized protein</fullName>
    </submittedName>
</protein>
<keyword evidence="1" id="KW-0732">Signal</keyword>
<proteinExistence type="predicted"/>
<organism evidence="2 3">
    <name type="scientific">Bacillus thuringiensis</name>
    <dbReference type="NCBI Taxonomy" id="1428"/>
    <lineage>
        <taxon>Bacteria</taxon>
        <taxon>Bacillati</taxon>
        <taxon>Bacillota</taxon>
        <taxon>Bacilli</taxon>
        <taxon>Bacillales</taxon>
        <taxon>Bacillaceae</taxon>
        <taxon>Bacillus</taxon>
        <taxon>Bacillus cereus group</taxon>
    </lineage>
</organism>
<evidence type="ECO:0000313" key="3">
    <source>
        <dbReference type="Proteomes" id="UP000295285"/>
    </source>
</evidence>